<proteinExistence type="inferred from homology"/>
<accession>A0AAJ8M229</accession>
<dbReference type="RefSeq" id="XP_066068932.1">
    <property type="nucleotide sequence ID" value="XM_066212835.1"/>
</dbReference>
<gene>
    <name evidence="5" type="ORF">L203_103433</name>
</gene>
<protein>
    <submittedName>
        <fullName evidence="5">Uncharacterized protein</fullName>
    </submittedName>
</protein>
<organism evidence="5 6">
    <name type="scientific">Cryptococcus depauperatus CBS 7841</name>
    <dbReference type="NCBI Taxonomy" id="1295531"/>
    <lineage>
        <taxon>Eukaryota</taxon>
        <taxon>Fungi</taxon>
        <taxon>Dikarya</taxon>
        <taxon>Basidiomycota</taxon>
        <taxon>Agaricomycotina</taxon>
        <taxon>Tremellomycetes</taxon>
        <taxon>Tremellales</taxon>
        <taxon>Cryptococcaceae</taxon>
        <taxon>Cryptococcus</taxon>
    </lineage>
</organism>
<dbReference type="InterPro" id="IPR036430">
    <property type="entry name" value="RNase_T2-like_sf"/>
</dbReference>
<reference evidence="5" key="2">
    <citation type="journal article" date="2022" name="Elife">
        <title>Obligate sexual reproduction of a homothallic fungus closely related to the Cryptococcus pathogenic species complex.</title>
        <authorList>
            <person name="Passer A.R."/>
            <person name="Clancey S.A."/>
            <person name="Shea T."/>
            <person name="David-Palma M."/>
            <person name="Averette A.F."/>
            <person name="Boekhout T."/>
            <person name="Porcel B.M."/>
            <person name="Nowrousian M."/>
            <person name="Cuomo C.A."/>
            <person name="Sun S."/>
            <person name="Heitman J."/>
            <person name="Coelho M.A."/>
        </authorList>
    </citation>
    <scope>NUCLEOTIDE SEQUENCE</scope>
    <source>
        <strain evidence="5">CBS 7841</strain>
    </source>
</reference>
<dbReference type="Pfam" id="PF00445">
    <property type="entry name" value="Ribonuclease_T2"/>
    <property type="match status" value="1"/>
</dbReference>
<evidence type="ECO:0000256" key="4">
    <source>
        <dbReference type="SAM" id="SignalP"/>
    </source>
</evidence>
<dbReference type="GeneID" id="91087644"/>
<sequence length="323" mass="36229">MRSPVSILYLALLAGLAQGQGLSCSQDVTDPCLGPTPGGLFVFRQRFEPDVGGDHGSWGIEGLEVLDCGSQTSQNGIAYAPALSHEQIGSFCLQSALFADETKFIKAEREWTQSEAGEGVEELWERAWNTAGRFISTFDRKCNANIRPEDTVPEFFAKLHMLHSQLNTTQLLVDNDITSSDDTAYSLSEITSALSINGNRPVVFCDNSTLSAVHWPLVVRGTLQTGSFEPTLIFRRLSNCPSEGIIYQPSTIRPMPTETATWDPIFRPSPRPITLSHDESKLYYKSIAVADPRKKLKLFREYDQEKEEEKEDRAERKFWRDEL</sequence>
<evidence type="ECO:0000313" key="6">
    <source>
        <dbReference type="Proteomes" id="UP000094043"/>
    </source>
</evidence>
<evidence type="ECO:0000256" key="2">
    <source>
        <dbReference type="RuleBase" id="RU004328"/>
    </source>
</evidence>
<evidence type="ECO:0000256" key="3">
    <source>
        <dbReference type="SAM" id="MobiDB-lite"/>
    </source>
</evidence>
<dbReference type="SUPFAM" id="SSF55895">
    <property type="entry name" value="Ribonuclease Rh-like"/>
    <property type="match status" value="1"/>
</dbReference>
<dbReference type="GO" id="GO:0033897">
    <property type="term" value="F:ribonuclease T2 activity"/>
    <property type="evidence" value="ECO:0007669"/>
    <property type="project" value="InterPro"/>
</dbReference>
<feature type="signal peptide" evidence="4">
    <location>
        <begin position="1"/>
        <end position="19"/>
    </location>
</feature>
<dbReference type="AlphaFoldDB" id="A0AAJ8M229"/>
<dbReference type="EMBL" id="CP143787">
    <property type="protein sequence ID" value="WVN88232.1"/>
    <property type="molecule type" value="Genomic_DNA"/>
</dbReference>
<reference evidence="5" key="1">
    <citation type="submission" date="2016-06" db="EMBL/GenBank/DDBJ databases">
        <authorList>
            <person name="Cuomo C."/>
            <person name="Litvintseva A."/>
            <person name="Heitman J."/>
            <person name="Chen Y."/>
            <person name="Sun S."/>
            <person name="Springer D."/>
            <person name="Dromer F."/>
            <person name="Young S."/>
            <person name="Zeng Q."/>
            <person name="Chapman S."/>
            <person name="Gujja S."/>
            <person name="Saif S."/>
            <person name="Birren B."/>
        </authorList>
    </citation>
    <scope>NUCLEOTIDE SEQUENCE</scope>
    <source>
        <strain evidence="5">CBS 7841</strain>
    </source>
</reference>
<feature type="chain" id="PRO_5042499883" evidence="4">
    <location>
        <begin position="20"/>
        <end position="323"/>
    </location>
</feature>
<dbReference type="Gene3D" id="3.90.730.10">
    <property type="entry name" value="Ribonuclease T2-like"/>
    <property type="match status" value="1"/>
</dbReference>
<name>A0AAJ8M229_9TREE</name>
<dbReference type="KEGG" id="cdep:91087644"/>
<dbReference type="GO" id="GO:0003723">
    <property type="term" value="F:RNA binding"/>
    <property type="evidence" value="ECO:0007669"/>
    <property type="project" value="InterPro"/>
</dbReference>
<feature type="region of interest" description="Disordered" evidence="3">
    <location>
        <begin position="304"/>
        <end position="323"/>
    </location>
</feature>
<dbReference type="Proteomes" id="UP000094043">
    <property type="component" value="Chromosome 4"/>
</dbReference>
<comment type="similarity">
    <text evidence="1 2">Belongs to the RNase T2 family.</text>
</comment>
<reference evidence="5" key="3">
    <citation type="submission" date="2024-01" db="EMBL/GenBank/DDBJ databases">
        <authorList>
            <person name="Coelho M.A."/>
            <person name="David-Palma M."/>
            <person name="Shea T."/>
            <person name="Sun S."/>
            <person name="Cuomo C.A."/>
            <person name="Heitman J."/>
        </authorList>
    </citation>
    <scope>NUCLEOTIDE SEQUENCE</scope>
    <source>
        <strain evidence="5">CBS 7841</strain>
    </source>
</reference>
<keyword evidence="6" id="KW-1185">Reference proteome</keyword>
<dbReference type="InterPro" id="IPR001568">
    <property type="entry name" value="RNase_T2-like"/>
</dbReference>
<keyword evidence="4" id="KW-0732">Signal</keyword>
<feature type="compositionally biased region" description="Basic and acidic residues" evidence="3">
    <location>
        <begin position="311"/>
        <end position="323"/>
    </location>
</feature>
<evidence type="ECO:0000256" key="1">
    <source>
        <dbReference type="ARBA" id="ARBA00007469"/>
    </source>
</evidence>
<evidence type="ECO:0000313" key="5">
    <source>
        <dbReference type="EMBL" id="WVN88232.1"/>
    </source>
</evidence>